<protein>
    <recommendedName>
        <fullName evidence="4">Lipoprotein</fullName>
    </recommendedName>
</protein>
<dbReference type="RefSeq" id="WP_097277146.1">
    <property type="nucleotide sequence ID" value="NZ_OCNJ01000001.1"/>
</dbReference>
<dbReference type="AlphaFoldDB" id="A0A286G201"/>
<keyword evidence="3" id="KW-1185">Reference proteome</keyword>
<keyword evidence="1" id="KW-0732">Signal</keyword>
<dbReference type="Proteomes" id="UP000219621">
    <property type="component" value="Unassembled WGS sequence"/>
</dbReference>
<name>A0A286G201_9PROT</name>
<accession>A0A286G201</accession>
<feature type="chain" id="PRO_5012945071" description="Lipoprotein" evidence="1">
    <location>
        <begin position="26"/>
        <end position="68"/>
    </location>
</feature>
<evidence type="ECO:0000313" key="2">
    <source>
        <dbReference type="EMBL" id="SOD89498.1"/>
    </source>
</evidence>
<dbReference type="PROSITE" id="PS51257">
    <property type="entry name" value="PROKAR_LIPOPROTEIN"/>
    <property type="match status" value="1"/>
</dbReference>
<gene>
    <name evidence="2" type="ORF">SAMN05421508_101239</name>
</gene>
<reference evidence="2 3" key="1">
    <citation type="submission" date="2017-09" db="EMBL/GenBank/DDBJ databases">
        <authorList>
            <person name="Ehlers B."/>
            <person name="Leendertz F.H."/>
        </authorList>
    </citation>
    <scope>NUCLEOTIDE SEQUENCE [LARGE SCALE GENOMIC DNA]</scope>
    <source>
        <strain evidence="2 3">USBA 140</strain>
    </source>
</reference>
<sequence>MLRTALPLAAAAALLAACSGAPGTAYDYRTDPQVAGQRPGSIVYSDSWKPGWYYDEDDSRYYVIVPPQ</sequence>
<evidence type="ECO:0000313" key="3">
    <source>
        <dbReference type="Proteomes" id="UP000219621"/>
    </source>
</evidence>
<organism evidence="2 3">
    <name type="scientific">Caenispirillum bisanense</name>
    <dbReference type="NCBI Taxonomy" id="414052"/>
    <lineage>
        <taxon>Bacteria</taxon>
        <taxon>Pseudomonadati</taxon>
        <taxon>Pseudomonadota</taxon>
        <taxon>Alphaproteobacteria</taxon>
        <taxon>Rhodospirillales</taxon>
        <taxon>Novispirillaceae</taxon>
        <taxon>Caenispirillum</taxon>
    </lineage>
</organism>
<dbReference type="EMBL" id="OCNJ01000001">
    <property type="protein sequence ID" value="SOD89498.1"/>
    <property type="molecule type" value="Genomic_DNA"/>
</dbReference>
<proteinExistence type="predicted"/>
<evidence type="ECO:0008006" key="4">
    <source>
        <dbReference type="Google" id="ProtNLM"/>
    </source>
</evidence>
<feature type="signal peptide" evidence="1">
    <location>
        <begin position="1"/>
        <end position="25"/>
    </location>
</feature>
<evidence type="ECO:0000256" key="1">
    <source>
        <dbReference type="SAM" id="SignalP"/>
    </source>
</evidence>